<feature type="binding site" evidence="3">
    <location>
        <position position="222"/>
    </location>
    <ligand>
        <name>a divalent metal cation</name>
        <dbReference type="ChEBI" id="CHEBI:60240"/>
        <label>1</label>
    </ligand>
</feature>
<dbReference type="Proteomes" id="UP000075398">
    <property type="component" value="Unassembled WGS sequence"/>
</dbReference>
<feature type="binding site" evidence="3">
    <location>
        <position position="64"/>
    </location>
    <ligand>
        <name>a divalent metal cation</name>
        <dbReference type="ChEBI" id="CHEBI:60240"/>
        <label>2</label>
    </ligand>
</feature>
<feature type="binding site" evidence="3">
    <location>
        <position position="63"/>
    </location>
    <ligand>
        <name>a divalent metal cation</name>
        <dbReference type="ChEBI" id="CHEBI:60240"/>
        <label>1</label>
    </ligand>
</feature>
<name>A0A150J693_9EURY</name>
<sequence length="250" mass="27628">MELNELVSYMDDYLRVNEIDDVSANGLQIEGNKDVKKICLGVDSSLEIFKETSKRKADLLIVHHGLIWGGLKCIRGLVKERISYLLENGISLYAAHLPLDMHQEVGNNIELIKILNLSNPEPFGAYHGLKIGFKGRYEKLKTIKDISKILENTLPAKIDSFNFGPDKIRSVGIVSGGGGSAFEDCIKEGLDLFITGEPSHTIYHIAKEAGINLIFAGHYATEKLGVKALGKKVEEKYGIKTEFIDIPTGL</sequence>
<dbReference type="FunFam" id="3.40.1390.30:FF:000001">
    <property type="entry name" value="GTP cyclohydrolase 1 type 2"/>
    <property type="match status" value="1"/>
</dbReference>
<organism evidence="4 5">
    <name type="scientific">Candidatus Methanofastidiosum methylothiophilum</name>
    <dbReference type="NCBI Taxonomy" id="1705564"/>
    <lineage>
        <taxon>Archaea</taxon>
        <taxon>Methanobacteriati</taxon>
        <taxon>Methanobacteriota</taxon>
        <taxon>Stenosarchaea group</taxon>
        <taxon>Candidatus Methanofastidiosia</taxon>
        <taxon>Candidatus Methanofastidiosales</taxon>
        <taxon>Candidatus Methanofastidiosaceae</taxon>
        <taxon>Candidatus Methanofastidiosum</taxon>
    </lineage>
</organism>
<dbReference type="EMBL" id="LNGC01000017">
    <property type="protein sequence ID" value="KYC52747.1"/>
    <property type="molecule type" value="Genomic_DNA"/>
</dbReference>
<evidence type="ECO:0000313" key="5">
    <source>
        <dbReference type="Proteomes" id="UP000075398"/>
    </source>
</evidence>
<keyword evidence="2 3" id="KW-0479">Metal-binding</keyword>
<comment type="similarity">
    <text evidence="1">Belongs to the GTP cyclohydrolase I type 2/NIF3 family.</text>
</comment>
<dbReference type="InterPro" id="IPR002678">
    <property type="entry name" value="DUF34/NIF3"/>
</dbReference>
<dbReference type="Gene3D" id="3.40.1390.30">
    <property type="entry name" value="NIF3 (NGG1p interacting factor 3)-like"/>
    <property type="match status" value="2"/>
</dbReference>
<evidence type="ECO:0000256" key="3">
    <source>
        <dbReference type="PIRSR" id="PIRSR602678-1"/>
    </source>
</evidence>
<dbReference type="STRING" id="1705564.APG08_00537"/>
<gene>
    <name evidence="4" type="ORF">AMQ22_00632</name>
</gene>
<dbReference type="NCBIfam" id="TIGR00486">
    <property type="entry name" value="YbgI_SA1388"/>
    <property type="match status" value="1"/>
</dbReference>
<accession>A0A150J693</accession>
<reference evidence="4 5" key="1">
    <citation type="journal article" date="2016" name="ISME J.">
        <title>Chasing the elusive Euryarchaeota class WSA2: genomes reveal a uniquely fastidious methyl-reducing methanogen.</title>
        <authorList>
            <person name="Nobu M.K."/>
            <person name="Narihiro T."/>
            <person name="Kuroda K."/>
            <person name="Mei R."/>
            <person name="Liu W.T."/>
        </authorList>
    </citation>
    <scope>NUCLEOTIDE SEQUENCE [LARGE SCALE GENOMIC DNA]</scope>
    <source>
        <strain evidence="4">U1lsi0528_Bin055</strain>
    </source>
</reference>
<dbReference type="InterPro" id="IPR036069">
    <property type="entry name" value="DUF34/NIF3_sf"/>
</dbReference>
<feature type="binding site" evidence="3">
    <location>
        <position position="100"/>
    </location>
    <ligand>
        <name>a divalent metal cation</name>
        <dbReference type="ChEBI" id="CHEBI:60240"/>
        <label>1</label>
    </ligand>
</feature>
<dbReference type="GO" id="GO:0005737">
    <property type="term" value="C:cytoplasm"/>
    <property type="evidence" value="ECO:0007669"/>
    <property type="project" value="TreeGrafter"/>
</dbReference>
<dbReference type="PANTHER" id="PTHR13799">
    <property type="entry name" value="NGG1 INTERACTING FACTOR 3"/>
    <property type="match status" value="1"/>
</dbReference>
<dbReference type="PANTHER" id="PTHR13799:SF14">
    <property type="entry name" value="GTP CYCLOHYDROLASE 1 TYPE 2 HOMOLOG"/>
    <property type="match status" value="1"/>
</dbReference>
<protein>
    <submittedName>
        <fullName evidence="4">Metal-binding protein</fullName>
    </submittedName>
</protein>
<dbReference type="SUPFAM" id="SSF102705">
    <property type="entry name" value="NIF3 (NGG1p interacting factor 3)-like"/>
    <property type="match status" value="1"/>
</dbReference>
<evidence type="ECO:0000313" key="4">
    <source>
        <dbReference type="EMBL" id="KYC52747.1"/>
    </source>
</evidence>
<dbReference type="Pfam" id="PF01784">
    <property type="entry name" value="DUF34_NIF3"/>
    <property type="match status" value="1"/>
</dbReference>
<proteinExistence type="inferred from homology"/>
<dbReference type="AlphaFoldDB" id="A0A150J693"/>
<evidence type="ECO:0000256" key="2">
    <source>
        <dbReference type="ARBA" id="ARBA00022723"/>
    </source>
</evidence>
<dbReference type="GO" id="GO:0046872">
    <property type="term" value="F:metal ion binding"/>
    <property type="evidence" value="ECO:0007669"/>
    <property type="project" value="UniProtKB-KW"/>
</dbReference>
<feature type="binding site" evidence="3">
    <location>
        <position position="218"/>
    </location>
    <ligand>
        <name>a divalent metal cation</name>
        <dbReference type="ChEBI" id="CHEBI:60240"/>
        <label>1</label>
    </ligand>
</feature>
<evidence type="ECO:0000256" key="1">
    <source>
        <dbReference type="ARBA" id="ARBA00006964"/>
    </source>
</evidence>
<dbReference type="PATRIC" id="fig|1705409.3.peg.648"/>
<comment type="caution">
    <text evidence="4">The sequence shown here is derived from an EMBL/GenBank/DDBJ whole genome shotgun (WGS) entry which is preliminary data.</text>
</comment>